<dbReference type="PRINTS" id="PR01415">
    <property type="entry name" value="ANKYRIN"/>
</dbReference>
<dbReference type="PROSITE" id="PS50088">
    <property type="entry name" value="ANK_REPEAT"/>
    <property type="match status" value="6"/>
</dbReference>
<dbReference type="Gene3D" id="3.40.30.10">
    <property type="entry name" value="Glutaredoxin"/>
    <property type="match status" value="1"/>
</dbReference>
<evidence type="ECO:0000256" key="1">
    <source>
        <dbReference type="ARBA" id="ARBA00022737"/>
    </source>
</evidence>
<gene>
    <name evidence="5" type="ORF">O3P69_009307</name>
</gene>
<dbReference type="Pfam" id="PF12796">
    <property type="entry name" value="Ank_2"/>
    <property type="match status" value="3"/>
</dbReference>
<dbReference type="Pfam" id="PF21021">
    <property type="entry name" value="FAF1"/>
    <property type="match status" value="1"/>
</dbReference>
<dbReference type="InterPro" id="IPR006577">
    <property type="entry name" value="UAS"/>
</dbReference>
<evidence type="ECO:0000313" key="6">
    <source>
        <dbReference type="Proteomes" id="UP001487740"/>
    </source>
</evidence>
<dbReference type="PANTHER" id="PTHR24198:SF165">
    <property type="entry name" value="ANKYRIN REPEAT-CONTAINING PROTEIN-RELATED"/>
    <property type="match status" value="1"/>
</dbReference>
<dbReference type="InterPro" id="IPR036770">
    <property type="entry name" value="Ankyrin_rpt-contain_sf"/>
</dbReference>
<keyword evidence="2 3" id="KW-0040">ANK repeat</keyword>
<feature type="repeat" description="ANK" evidence="3">
    <location>
        <begin position="407"/>
        <end position="439"/>
    </location>
</feature>
<feature type="repeat" description="ANK" evidence="3">
    <location>
        <begin position="440"/>
        <end position="472"/>
    </location>
</feature>
<feature type="domain" description="UAS" evidence="4">
    <location>
        <begin position="38"/>
        <end position="185"/>
    </location>
</feature>
<proteinExistence type="predicted"/>
<evidence type="ECO:0000313" key="5">
    <source>
        <dbReference type="EMBL" id="KAK8384402.1"/>
    </source>
</evidence>
<reference evidence="5 6" key="1">
    <citation type="submission" date="2023-03" db="EMBL/GenBank/DDBJ databases">
        <title>High-quality genome of Scylla paramamosain provides insights in environmental adaptation.</title>
        <authorList>
            <person name="Zhang L."/>
        </authorList>
    </citation>
    <scope>NUCLEOTIDE SEQUENCE [LARGE SCALE GENOMIC DNA]</scope>
    <source>
        <strain evidence="5">LZ_2023a</strain>
        <tissue evidence="5">Muscle</tissue>
    </source>
</reference>
<dbReference type="SMART" id="SM00248">
    <property type="entry name" value="ANK"/>
    <property type="match status" value="10"/>
</dbReference>
<keyword evidence="1" id="KW-0677">Repeat</keyword>
<organism evidence="5 6">
    <name type="scientific">Scylla paramamosain</name>
    <name type="common">Mud crab</name>
    <dbReference type="NCBI Taxonomy" id="85552"/>
    <lineage>
        <taxon>Eukaryota</taxon>
        <taxon>Metazoa</taxon>
        <taxon>Ecdysozoa</taxon>
        <taxon>Arthropoda</taxon>
        <taxon>Crustacea</taxon>
        <taxon>Multicrustacea</taxon>
        <taxon>Malacostraca</taxon>
        <taxon>Eumalacostraca</taxon>
        <taxon>Eucarida</taxon>
        <taxon>Decapoda</taxon>
        <taxon>Pleocyemata</taxon>
        <taxon>Brachyura</taxon>
        <taxon>Eubrachyura</taxon>
        <taxon>Portunoidea</taxon>
        <taxon>Portunidae</taxon>
        <taxon>Portuninae</taxon>
        <taxon>Scylla</taxon>
    </lineage>
</organism>
<dbReference type="InterPro" id="IPR049483">
    <property type="entry name" value="FAF1_2-like_UAS"/>
</dbReference>
<dbReference type="InterPro" id="IPR002110">
    <property type="entry name" value="Ankyrin_rpt"/>
</dbReference>
<protein>
    <recommendedName>
        <fullName evidence="4">UAS domain-containing protein</fullName>
    </recommendedName>
</protein>
<dbReference type="SMART" id="SM00594">
    <property type="entry name" value="UAS"/>
    <property type="match status" value="1"/>
</dbReference>
<feature type="repeat" description="ANK" evidence="3">
    <location>
        <begin position="806"/>
        <end position="828"/>
    </location>
</feature>
<dbReference type="EMBL" id="JARAKH010000035">
    <property type="protein sequence ID" value="KAK8384402.1"/>
    <property type="molecule type" value="Genomic_DNA"/>
</dbReference>
<evidence type="ECO:0000256" key="2">
    <source>
        <dbReference type="ARBA" id="ARBA00023043"/>
    </source>
</evidence>
<dbReference type="Pfam" id="PF00023">
    <property type="entry name" value="Ank"/>
    <property type="match status" value="1"/>
</dbReference>
<dbReference type="SUPFAM" id="SSF48403">
    <property type="entry name" value="Ankyrin repeat"/>
    <property type="match status" value="2"/>
</dbReference>
<sequence length="1536" mass="168054">MARVWISDRLTDPRIQAAMGTMGKDDKKMAAVAAQLSRQFHLLCGRGGPRLSCYTLEHAISRARYTTQRDSEHERLVGLYLHHQDAPHVNTFCSEVLGDERVAAFLNDNFVLWGWDLKEHIASRSILQEIKKFLYLPQVRKIMNLEPKQLPMLITIVPTPLDWEILSIIQGSSSSSVDDVMTALQMTRALHAAKTSITRQANEEEDDVQEIIRMRNLVMLRGVQTSKVRDEYSWSLPLSLHYELSLLATAKDIIKQEEEEEARKNAWEKAITAAIREGKDIATIHEKVTAENADPMTRVMIHDFFPQSCCLMGLAAWEGRADVVTLLHAVGVSVEGADTTVVNPLLAAAIRGHAEVVVVLLSLGADCLARDDRGNTALHLAAHHGHQQCVALLAAATPVHESVTDHNGCTPVHAAAVKGHWVVVQQLSAAGWSLHTLDNQGNTLLHSAARGGSLRLVEGLVAAGLSPNLRNSSGHTPLVITVQQGNHTLEAWFLKRQPARRSQHLATPTAVLCLMRAQMDQDRTTYSEYMSAIKVTSGQERLRSLLEVSDPHLVDDEGRTALHVLAQGNYFNLPSAMLHCLGHHHVRTRTGLTPLDLARRSPFKDHALRMVLESHQCPRVSGSPEDLYLRLLTLITTGDDARAASTLLCAGAPMELNGDFPSSALQQAVTSDRPRIVTLLLASGATLTASARGLNLLQQAWHSPNTTAKVFAAITQAFSQQLQWERKRLPRGGGLRDDLARLIATVKGDTPWEARWPEESRAKAKIEQRSTAKLTAFMVTAAQANCPLTVAFLRWAGAWPFFSRQRGTTVLHAALTAGHLHLVEVLVRDLGASLYIPDSSGCQPSHMHQMPPHLFTRLQMVMYRKERARLEVLAIQKGRQEQVEAVLALQEALFLQHTGHHVKAGMSSRPAASRDALLLACRVGLLQLLHLLLSVAQLPPDTVVDEVCGTTGLHEAAAHGRSGCVAHLLSALQAAAAANAGNVAAIAAAAAAAGTTHTMRLDRYSPLQPDRYGQTALHLAAMFGHKDTLELLRQSVGQDPPCRAGTTAGEVHHNFTAYLRRYRRYNDAERKASSPIDKRDAAATMRRLLQAVDIARLPGNAQRANVDFSEGEAARVRAAVLRAAGVLLGRCMADTTYMAGRQVWLRLVGSSRDGSKMFCPDEFDINVVVAAAADGSVVAGVQEAPHSMHASHTLTIDVATQDPHLQGHRLAQDLHCAVRDTLTAQVLDDGRLSMVPPGLTLTQVGVALTLAWQGHEYPLLLVGVDLVPVVEVAWHGAIARPGLTPPGATTMHLSATAEGTWRCSFAQVEAEVLAGLCPEERAVQLSAKLLLASLKVERWMPRRIKDATMWFSGRPWTVPVPSSFCLKTALFRVLEQRRGAGTPWVEGDTIQGVSQVFEVMCMPGGVGDPGGLLPRRMKAYFGGDCEATKDATGAPAIVGHLRGFLQRRHPGSLSLHGLACWWRRQWWQRWHREFWLQRLVMQAAEGLVLQPGTKWFLAQLAPDSTALLPLLLATAEGQANWKETVVLAALCLLLLI</sequence>
<keyword evidence="6" id="KW-1185">Reference proteome</keyword>
<evidence type="ECO:0000259" key="4">
    <source>
        <dbReference type="SMART" id="SM00594"/>
    </source>
</evidence>
<feature type="repeat" description="ANK" evidence="3">
    <location>
        <begin position="1012"/>
        <end position="1032"/>
    </location>
</feature>
<dbReference type="PANTHER" id="PTHR24198">
    <property type="entry name" value="ANKYRIN REPEAT AND PROTEIN KINASE DOMAIN-CONTAINING PROTEIN"/>
    <property type="match status" value="1"/>
</dbReference>
<dbReference type="Proteomes" id="UP001487740">
    <property type="component" value="Unassembled WGS sequence"/>
</dbReference>
<feature type="repeat" description="ANK" evidence="3">
    <location>
        <begin position="340"/>
        <end position="372"/>
    </location>
</feature>
<accession>A0AAW0TAN9</accession>
<name>A0AAW0TAN9_SCYPA</name>
<dbReference type="PROSITE" id="PS50297">
    <property type="entry name" value="ANK_REP_REGION"/>
    <property type="match status" value="4"/>
</dbReference>
<evidence type="ECO:0000256" key="3">
    <source>
        <dbReference type="PROSITE-ProRule" id="PRU00023"/>
    </source>
</evidence>
<dbReference type="Gene3D" id="1.25.40.20">
    <property type="entry name" value="Ankyrin repeat-containing domain"/>
    <property type="match status" value="4"/>
</dbReference>
<comment type="caution">
    <text evidence="5">The sequence shown here is derived from an EMBL/GenBank/DDBJ whole genome shotgun (WGS) entry which is preliminary data.</text>
</comment>
<feature type="repeat" description="ANK" evidence="3">
    <location>
        <begin position="373"/>
        <end position="393"/>
    </location>
</feature>